<dbReference type="eggNOG" id="COG5266">
    <property type="taxonomic scope" value="Bacteria"/>
</dbReference>
<sequence>MKKSLIMTALLGASLLLCAPLALAHDLWLNPDNARPNVGDAVKVDIGFGHGYPADRAGEPLKEGMQIDVTAVGPDGQAVAVQSPSAGSRQLTVDKPGAYMVQAQTKPGFFCRTKDGMRRGDKKQNPGATKCMSFTMCANAPLVAGPGGGEFVMAADQALQIQPLADLATVKKGDALPVRVLFEGKPLAEAKVVATYAGYKPQPPAGAAAPPKDNKPLSRREAARQKAMQKTAVHFPVEVKTDAQGQATLKLDQAGWWLVLVGHATPYADPSVCDENMYKTSFTFNVN</sequence>
<feature type="compositionally biased region" description="Low complexity" evidence="1">
    <location>
        <begin position="202"/>
        <end position="211"/>
    </location>
</feature>
<evidence type="ECO:0000313" key="3">
    <source>
        <dbReference type="EMBL" id="ADK85005.1"/>
    </source>
</evidence>
<evidence type="ECO:0000313" key="4">
    <source>
        <dbReference type="Proteomes" id="UP000009047"/>
    </source>
</evidence>
<feature type="compositionally biased region" description="Basic and acidic residues" evidence="1">
    <location>
        <begin position="212"/>
        <end position="223"/>
    </location>
</feature>
<name>E1QHG2_DESB2</name>
<evidence type="ECO:0000256" key="2">
    <source>
        <dbReference type="SAM" id="SignalP"/>
    </source>
</evidence>
<keyword evidence="3" id="KW-0472">Membrane</keyword>
<keyword evidence="3" id="KW-0812">Transmembrane</keyword>
<dbReference type="KEGG" id="dbr:Deba_1637"/>
<dbReference type="HOGENOM" id="CLU_089873_0_0_7"/>
<organism evidence="3 4">
    <name type="scientific">Desulfarculus baarsii (strain ATCC 33931 / DSM 2075 / LMG 7858 / VKM B-1802 / 2st14)</name>
    <dbReference type="NCBI Taxonomy" id="644282"/>
    <lineage>
        <taxon>Bacteria</taxon>
        <taxon>Pseudomonadati</taxon>
        <taxon>Thermodesulfobacteriota</taxon>
        <taxon>Desulfarculia</taxon>
        <taxon>Desulfarculales</taxon>
        <taxon>Desulfarculaceae</taxon>
        <taxon>Desulfarculus</taxon>
    </lineage>
</organism>
<keyword evidence="2" id="KW-0732">Signal</keyword>
<protein>
    <submittedName>
        <fullName evidence="3">Nickel transport complex, NikM subunit, transmembrane</fullName>
    </submittedName>
</protein>
<evidence type="ECO:0000256" key="1">
    <source>
        <dbReference type="SAM" id="MobiDB-lite"/>
    </source>
</evidence>
<dbReference type="Pfam" id="PF10670">
    <property type="entry name" value="DUF4198"/>
    <property type="match status" value="1"/>
</dbReference>
<gene>
    <name evidence="3" type="ordered locus">Deba_1637</name>
</gene>
<dbReference type="AlphaFoldDB" id="E1QHG2"/>
<accession>E1QHG2</accession>
<dbReference type="EMBL" id="CP002085">
    <property type="protein sequence ID" value="ADK85005.1"/>
    <property type="molecule type" value="Genomic_DNA"/>
</dbReference>
<keyword evidence="4" id="KW-1185">Reference proteome</keyword>
<feature type="chain" id="PRO_5003150362" evidence="2">
    <location>
        <begin position="25"/>
        <end position="287"/>
    </location>
</feature>
<feature type="signal peptide" evidence="2">
    <location>
        <begin position="1"/>
        <end position="24"/>
    </location>
</feature>
<reference evidence="3 4" key="1">
    <citation type="journal article" date="2010" name="Stand. Genomic Sci.">
        <title>Complete genome sequence of Desulfarculus baarsii type strain (2st14).</title>
        <authorList>
            <person name="Sun H."/>
            <person name="Spring S."/>
            <person name="Lapidus A."/>
            <person name="Davenport K."/>
            <person name="Del Rio T.G."/>
            <person name="Tice H."/>
            <person name="Nolan M."/>
            <person name="Copeland A."/>
            <person name="Cheng J.F."/>
            <person name="Lucas S."/>
            <person name="Tapia R."/>
            <person name="Goodwin L."/>
            <person name="Pitluck S."/>
            <person name="Ivanova N."/>
            <person name="Pagani I."/>
            <person name="Mavromatis K."/>
            <person name="Ovchinnikova G."/>
            <person name="Pati A."/>
            <person name="Chen A."/>
            <person name="Palaniappan K."/>
            <person name="Hauser L."/>
            <person name="Chang Y.J."/>
            <person name="Jeffries C.D."/>
            <person name="Detter J.C."/>
            <person name="Han C."/>
            <person name="Rohde M."/>
            <person name="Brambilla E."/>
            <person name="Goker M."/>
            <person name="Woyke T."/>
            <person name="Bristow J."/>
            <person name="Eisen J.A."/>
            <person name="Markowitz V."/>
            <person name="Hugenholtz P."/>
            <person name="Kyrpides N.C."/>
            <person name="Klenk H.P."/>
            <person name="Land M."/>
        </authorList>
    </citation>
    <scope>NUCLEOTIDE SEQUENCE [LARGE SCALE GENOMIC DNA]</scope>
    <source>
        <strain evidence="4">ATCC 33931 / DSM 2075 / LMG 7858 / VKM B-1802 / 2st14</strain>
    </source>
</reference>
<feature type="region of interest" description="Disordered" evidence="1">
    <location>
        <begin position="202"/>
        <end position="223"/>
    </location>
</feature>
<dbReference type="Proteomes" id="UP000009047">
    <property type="component" value="Chromosome"/>
</dbReference>
<proteinExistence type="predicted"/>
<dbReference type="RefSeq" id="WP_013258458.1">
    <property type="nucleotide sequence ID" value="NC_014365.1"/>
</dbReference>
<dbReference type="InterPro" id="IPR019613">
    <property type="entry name" value="DUF4198"/>
</dbReference>
<dbReference type="STRING" id="644282.Deba_1637"/>